<dbReference type="PANTHER" id="PTHR31672">
    <property type="entry name" value="BNACNNG10540D PROTEIN"/>
    <property type="match status" value="1"/>
</dbReference>
<dbReference type="SUPFAM" id="SSF117281">
    <property type="entry name" value="Kelch motif"/>
    <property type="match status" value="1"/>
</dbReference>
<dbReference type="Proteomes" id="UP001605036">
    <property type="component" value="Unassembled WGS sequence"/>
</dbReference>
<keyword evidence="4" id="KW-1185">Reference proteome</keyword>
<dbReference type="Pfam" id="PF07734">
    <property type="entry name" value="FBA_1"/>
    <property type="match status" value="1"/>
</dbReference>
<dbReference type="InterPro" id="IPR001810">
    <property type="entry name" value="F-box_dom"/>
</dbReference>
<sequence length="317" mass="35718">MRSQALSTMIITEMQAGVPELEHSLWERLPPDLISRVVGKLPLKCLWLLRSVCSSWKTMIENGQIVYDGPPSKSVIFYCQPALRFYCEAGELKEGCSESCFVTVADCCEISVEQSVLMAAGGGLLCFTCFSTKRPDTLVIYNPLTQKWRGLKVPSPVFPIVGDDEAIFIEDFYHLVLVGLFVDQKTGHYKLVVAGVETDGPRETHLYDSAKMEWRTAGPVPSLPKILPDGEWRADRGISCGGNIYWHVHEEGCADDVIQGLLKFDLGMESWTFVKQSVECPIIDLHCVSHHEKLLVFRTEDEIWFPEEARESTELRI</sequence>
<proteinExistence type="predicted"/>
<evidence type="ECO:0000259" key="1">
    <source>
        <dbReference type="Pfam" id="PF00646"/>
    </source>
</evidence>
<evidence type="ECO:0000313" key="3">
    <source>
        <dbReference type="EMBL" id="KAL2610638.1"/>
    </source>
</evidence>
<organism evidence="3 4">
    <name type="scientific">Riccia fluitans</name>
    <dbReference type="NCBI Taxonomy" id="41844"/>
    <lineage>
        <taxon>Eukaryota</taxon>
        <taxon>Viridiplantae</taxon>
        <taxon>Streptophyta</taxon>
        <taxon>Embryophyta</taxon>
        <taxon>Marchantiophyta</taxon>
        <taxon>Marchantiopsida</taxon>
        <taxon>Marchantiidae</taxon>
        <taxon>Marchantiales</taxon>
        <taxon>Ricciaceae</taxon>
        <taxon>Riccia</taxon>
    </lineage>
</organism>
<name>A0ABD1XPJ3_9MARC</name>
<dbReference type="InterPro" id="IPR006527">
    <property type="entry name" value="F-box-assoc_dom_typ1"/>
</dbReference>
<dbReference type="Gene3D" id="2.120.10.80">
    <property type="entry name" value="Kelch-type beta propeller"/>
    <property type="match status" value="1"/>
</dbReference>
<dbReference type="SUPFAM" id="SSF81383">
    <property type="entry name" value="F-box domain"/>
    <property type="match status" value="1"/>
</dbReference>
<feature type="domain" description="F-box associated beta-propeller type 1" evidence="2">
    <location>
        <begin position="120"/>
        <end position="302"/>
    </location>
</feature>
<evidence type="ECO:0000259" key="2">
    <source>
        <dbReference type="Pfam" id="PF07734"/>
    </source>
</evidence>
<feature type="domain" description="F-box" evidence="1">
    <location>
        <begin position="26"/>
        <end position="62"/>
    </location>
</feature>
<gene>
    <name evidence="3" type="ORF">R1flu_029211</name>
</gene>
<dbReference type="Pfam" id="PF00646">
    <property type="entry name" value="F-box"/>
    <property type="match status" value="1"/>
</dbReference>
<evidence type="ECO:0008006" key="5">
    <source>
        <dbReference type="Google" id="ProtNLM"/>
    </source>
</evidence>
<comment type="caution">
    <text evidence="3">The sequence shown here is derived from an EMBL/GenBank/DDBJ whole genome shotgun (WGS) entry which is preliminary data.</text>
</comment>
<protein>
    <recommendedName>
        <fullName evidence="5">F-box domain-containing protein</fullName>
    </recommendedName>
</protein>
<dbReference type="InterPro" id="IPR050796">
    <property type="entry name" value="SCF_F-box_component"/>
</dbReference>
<accession>A0ABD1XPJ3</accession>
<dbReference type="InterPro" id="IPR036047">
    <property type="entry name" value="F-box-like_dom_sf"/>
</dbReference>
<dbReference type="EMBL" id="JBHFFA010000008">
    <property type="protein sequence ID" value="KAL2610638.1"/>
    <property type="molecule type" value="Genomic_DNA"/>
</dbReference>
<dbReference type="Gene3D" id="1.20.1280.50">
    <property type="match status" value="1"/>
</dbReference>
<dbReference type="AlphaFoldDB" id="A0ABD1XPJ3"/>
<evidence type="ECO:0000313" key="4">
    <source>
        <dbReference type="Proteomes" id="UP001605036"/>
    </source>
</evidence>
<dbReference type="PANTHER" id="PTHR31672:SF2">
    <property type="entry name" value="F-BOX DOMAIN-CONTAINING PROTEIN"/>
    <property type="match status" value="1"/>
</dbReference>
<reference evidence="3 4" key="1">
    <citation type="submission" date="2024-09" db="EMBL/GenBank/DDBJ databases">
        <title>Chromosome-scale assembly of Riccia fluitans.</title>
        <authorList>
            <person name="Paukszto L."/>
            <person name="Sawicki J."/>
            <person name="Karawczyk K."/>
            <person name="Piernik-Szablinska J."/>
            <person name="Szczecinska M."/>
            <person name="Mazdziarz M."/>
        </authorList>
    </citation>
    <scope>NUCLEOTIDE SEQUENCE [LARGE SCALE GENOMIC DNA]</scope>
    <source>
        <strain evidence="3">Rf_01</strain>
        <tissue evidence="3">Aerial parts of the thallus</tissue>
    </source>
</reference>
<dbReference type="InterPro" id="IPR015915">
    <property type="entry name" value="Kelch-typ_b-propeller"/>
</dbReference>